<feature type="region of interest" description="Disordered" evidence="1">
    <location>
        <begin position="204"/>
        <end position="293"/>
    </location>
</feature>
<feature type="region of interest" description="Disordered" evidence="1">
    <location>
        <begin position="361"/>
        <end position="380"/>
    </location>
</feature>
<accession>A0A3L6SPT9</accession>
<feature type="compositionally biased region" description="Low complexity" evidence="1">
    <location>
        <begin position="365"/>
        <end position="374"/>
    </location>
</feature>
<comment type="caution">
    <text evidence="2">The sequence shown here is derived from an EMBL/GenBank/DDBJ whole genome shotgun (WGS) entry which is preliminary data.</text>
</comment>
<organism evidence="2 3">
    <name type="scientific">Panicum miliaceum</name>
    <name type="common">Proso millet</name>
    <name type="synonym">Broomcorn millet</name>
    <dbReference type="NCBI Taxonomy" id="4540"/>
    <lineage>
        <taxon>Eukaryota</taxon>
        <taxon>Viridiplantae</taxon>
        <taxon>Streptophyta</taxon>
        <taxon>Embryophyta</taxon>
        <taxon>Tracheophyta</taxon>
        <taxon>Spermatophyta</taxon>
        <taxon>Magnoliopsida</taxon>
        <taxon>Liliopsida</taxon>
        <taxon>Poales</taxon>
        <taxon>Poaceae</taxon>
        <taxon>PACMAD clade</taxon>
        <taxon>Panicoideae</taxon>
        <taxon>Panicodae</taxon>
        <taxon>Paniceae</taxon>
        <taxon>Panicinae</taxon>
        <taxon>Panicum</taxon>
        <taxon>Panicum sect. Panicum</taxon>
    </lineage>
</organism>
<name>A0A3L6SPT9_PANMI</name>
<dbReference type="AlphaFoldDB" id="A0A3L6SPT9"/>
<sequence>MGLHRRRGEDKSCSSKQATQLSLWARPAGRPTGPSQPEERRRRRHVGIQSTTGLYQKRAGMVRGAADKKKKKIYSSMVATNRNFELNIKGALDHGLLPPLYLRTCTCTSTNIHSHTKTSAATPLRFERRRGEKKETYPALQLRVGEERRDRTGAGGHGVLRGLLLRLLPVPGPLLPQQPQHLQPPPRTHPPHLPLTTCSEALFANPRLARPAAARRRRPGRRHRLRDPGLQDGEAEPAGGARQGARRRAAGGRLGHAHRLRGPRRLHPRSLRVPRPRQSPRFRAPLPGRGAGSGAWVQVQRQGLHRLLRGGHGVAARRGRGGAPEGDCLQHDRRRFQGLPGEMVRPAGRTRRFIHHTVVPGGAGAQAVGSGQAPGRKDLQ</sequence>
<keyword evidence="3" id="KW-1185">Reference proteome</keyword>
<protein>
    <submittedName>
        <fullName evidence="2">Uncharacterized protein</fullName>
    </submittedName>
</protein>
<evidence type="ECO:0000313" key="3">
    <source>
        <dbReference type="Proteomes" id="UP000275267"/>
    </source>
</evidence>
<dbReference type="Proteomes" id="UP000275267">
    <property type="component" value="Unassembled WGS sequence"/>
</dbReference>
<feature type="region of interest" description="Disordered" evidence="1">
    <location>
        <begin position="1"/>
        <end position="49"/>
    </location>
</feature>
<evidence type="ECO:0000256" key="1">
    <source>
        <dbReference type="SAM" id="MobiDB-lite"/>
    </source>
</evidence>
<gene>
    <name evidence="2" type="ORF">C2845_PM07G35820</name>
</gene>
<evidence type="ECO:0000313" key="2">
    <source>
        <dbReference type="EMBL" id="RLN24105.1"/>
    </source>
</evidence>
<dbReference type="EMBL" id="PQIB02000004">
    <property type="protein sequence ID" value="RLN24105.1"/>
    <property type="molecule type" value="Genomic_DNA"/>
</dbReference>
<feature type="compositionally biased region" description="Basic residues" evidence="1">
    <location>
        <begin position="213"/>
        <end position="225"/>
    </location>
</feature>
<feature type="compositionally biased region" description="Basic residues" evidence="1">
    <location>
        <begin position="244"/>
        <end position="280"/>
    </location>
</feature>
<reference evidence="3" key="1">
    <citation type="journal article" date="2019" name="Nat. Commun.">
        <title>The genome of broomcorn millet.</title>
        <authorList>
            <person name="Zou C."/>
            <person name="Miki D."/>
            <person name="Li D."/>
            <person name="Tang Q."/>
            <person name="Xiao L."/>
            <person name="Rajput S."/>
            <person name="Deng P."/>
            <person name="Jia W."/>
            <person name="Huang R."/>
            <person name="Zhang M."/>
            <person name="Sun Y."/>
            <person name="Hu J."/>
            <person name="Fu X."/>
            <person name="Schnable P.S."/>
            <person name="Li F."/>
            <person name="Zhang H."/>
            <person name="Feng B."/>
            <person name="Zhu X."/>
            <person name="Liu R."/>
            <person name="Schnable J.C."/>
            <person name="Zhu J.-K."/>
            <person name="Zhang H."/>
        </authorList>
    </citation>
    <scope>NUCLEOTIDE SEQUENCE [LARGE SCALE GENOMIC DNA]</scope>
</reference>
<proteinExistence type="predicted"/>